<accession>A0ABD3HGF5</accession>
<dbReference type="EMBL" id="JBJQOH010000004">
    <property type="protein sequence ID" value="KAL3689534.1"/>
    <property type="molecule type" value="Genomic_DNA"/>
</dbReference>
<protein>
    <submittedName>
        <fullName evidence="3">Uncharacterized protein</fullName>
    </submittedName>
</protein>
<dbReference type="PANTHER" id="PTHR48051:SF54">
    <property type="entry name" value="LEUCINE-RICH REPEAT-CONTAINING PROTEIN"/>
    <property type="match status" value="1"/>
</dbReference>
<dbReference type="SUPFAM" id="SSF52058">
    <property type="entry name" value="L domain-like"/>
    <property type="match status" value="1"/>
</dbReference>
<proteinExistence type="predicted"/>
<keyword evidence="4" id="KW-1185">Reference proteome</keyword>
<keyword evidence="1" id="KW-0433">Leucine-rich repeat</keyword>
<dbReference type="AlphaFoldDB" id="A0ABD3HGF5"/>
<dbReference type="InterPro" id="IPR032675">
    <property type="entry name" value="LRR_dom_sf"/>
</dbReference>
<gene>
    <name evidence="3" type="ORF">R1sor_015843</name>
</gene>
<evidence type="ECO:0000313" key="3">
    <source>
        <dbReference type="EMBL" id="KAL3689534.1"/>
    </source>
</evidence>
<reference evidence="3 4" key="1">
    <citation type="submission" date="2024-09" db="EMBL/GenBank/DDBJ databases">
        <title>Chromosome-scale assembly of Riccia sorocarpa.</title>
        <authorList>
            <person name="Paukszto L."/>
        </authorList>
    </citation>
    <scope>NUCLEOTIDE SEQUENCE [LARGE SCALE GENOMIC DNA]</scope>
    <source>
        <strain evidence="3">LP-2024</strain>
        <tissue evidence="3">Aerial parts of the thallus</tissue>
    </source>
</reference>
<keyword evidence="2" id="KW-0677">Repeat</keyword>
<sequence>MNSIEELPWTVGKCTSLVELRADFNQLKALPETVGQLKNLKVLSSLTELYEHFNQLETLAENLCCVTTLQKLDASSNFADLEACLSPAIQLIAAMDGERRELKWWSRSHRLIRNAQLQKDFRVREFAEEEHTVTLPRVYDVGKSLVSRLP</sequence>
<dbReference type="Gene3D" id="3.80.10.10">
    <property type="entry name" value="Ribonuclease Inhibitor"/>
    <property type="match status" value="1"/>
</dbReference>
<evidence type="ECO:0000256" key="2">
    <source>
        <dbReference type="ARBA" id="ARBA00022737"/>
    </source>
</evidence>
<dbReference type="Proteomes" id="UP001633002">
    <property type="component" value="Unassembled WGS sequence"/>
</dbReference>
<dbReference type="InterPro" id="IPR050216">
    <property type="entry name" value="LRR_domain-containing"/>
</dbReference>
<organism evidence="3 4">
    <name type="scientific">Riccia sorocarpa</name>
    <dbReference type="NCBI Taxonomy" id="122646"/>
    <lineage>
        <taxon>Eukaryota</taxon>
        <taxon>Viridiplantae</taxon>
        <taxon>Streptophyta</taxon>
        <taxon>Embryophyta</taxon>
        <taxon>Marchantiophyta</taxon>
        <taxon>Marchantiopsida</taxon>
        <taxon>Marchantiidae</taxon>
        <taxon>Marchantiales</taxon>
        <taxon>Ricciaceae</taxon>
        <taxon>Riccia</taxon>
    </lineage>
</organism>
<name>A0ABD3HGF5_9MARC</name>
<evidence type="ECO:0000313" key="4">
    <source>
        <dbReference type="Proteomes" id="UP001633002"/>
    </source>
</evidence>
<evidence type="ECO:0000256" key="1">
    <source>
        <dbReference type="ARBA" id="ARBA00022614"/>
    </source>
</evidence>
<comment type="caution">
    <text evidence="3">The sequence shown here is derived from an EMBL/GenBank/DDBJ whole genome shotgun (WGS) entry which is preliminary data.</text>
</comment>
<dbReference type="PANTHER" id="PTHR48051">
    <property type="match status" value="1"/>
</dbReference>